<dbReference type="Gene3D" id="1.10.260.40">
    <property type="entry name" value="lambda repressor-like DNA-binding domains"/>
    <property type="match status" value="1"/>
</dbReference>
<dbReference type="InterPro" id="IPR041413">
    <property type="entry name" value="MLTR_LBD"/>
</dbReference>
<dbReference type="Pfam" id="PF13560">
    <property type="entry name" value="HTH_31"/>
    <property type="match status" value="1"/>
</dbReference>
<sequence length="282" mass="30902">MAEENLFADFLIARRNELRPADVGMPAGGRRRTPGLRREEVAVRAGVSVDYLARLEQGRDRNPSAAVIGALADALLLDDADRRHFSMLALASGTASACSEDSALCPGASTPQEQLPESIEAILRSLNPTPAFVVGRRLNVLGWNSAWADFVEPLGMLDEEHGPNLAWFTFMNPNARTVIRDWSGAADHFVAALHLAKSRWPADGTLRATIEALRKDPEFAKRWRSHRPGEDASGTLHFDHPEHGSVAVPFEMLAADRDQSIVVWLTDKLETGARGLRLVANE</sequence>
<keyword evidence="3" id="KW-1185">Reference proteome</keyword>
<comment type="caution">
    <text evidence="2">The sequence shown here is derived from an EMBL/GenBank/DDBJ whole genome shotgun (WGS) entry which is preliminary data.</text>
</comment>
<reference evidence="2 3" key="1">
    <citation type="submission" date="2021-03" db="EMBL/GenBank/DDBJ databases">
        <title>Sequencing the genomes of 1000 actinobacteria strains.</title>
        <authorList>
            <person name="Klenk H.-P."/>
        </authorList>
    </citation>
    <scope>NUCLEOTIDE SEQUENCE [LARGE SCALE GENOMIC DNA]</scope>
    <source>
        <strain evidence="2 3">DSM 45516</strain>
    </source>
</reference>
<dbReference type="Proteomes" id="UP001519325">
    <property type="component" value="Unassembled WGS sequence"/>
</dbReference>
<proteinExistence type="predicted"/>
<dbReference type="Gene3D" id="3.30.450.180">
    <property type="match status" value="1"/>
</dbReference>
<dbReference type="InterPro" id="IPR001387">
    <property type="entry name" value="Cro/C1-type_HTH"/>
</dbReference>
<name>A0ABS4QCP6_9NOCA</name>
<gene>
    <name evidence="2" type="ORF">BJ987_002368</name>
</gene>
<dbReference type="RefSeq" id="WP_307869579.1">
    <property type="nucleotide sequence ID" value="NZ_JAGGMR010000001.1"/>
</dbReference>
<dbReference type="SUPFAM" id="SSF47413">
    <property type="entry name" value="lambda repressor-like DNA-binding domains"/>
    <property type="match status" value="1"/>
</dbReference>
<dbReference type="CDD" id="cd00093">
    <property type="entry name" value="HTH_XRE"/>
    <property type="match status" value="1"/>
</dbReference>
<dbReference type="SMART" id="SM00530">
    <property type="entry name" value="HTH_XRE"/>
    <property type="match status" value="1"/>
</dbReference>
<protein>
    <submittedName>
        <fullName evidence="2">Transcriptional regulator with XRE-family HTH domain</fullName>
    </submittedName>
</protein>
<dbReference type="EMBL" id="JAGGMR010000001">
    <property type="protein sequence ID" value="MBP2189467.1"/>
    <property type="molecule type" value="Genomic_DNA"/>
</dbReference>
<evidence type="ECO:0000313" key="2">
    <source>
        <dbReference type="EMBL" id="MBP2189467.1"/>
    </source>
</evidence>
<dbReference type="Pfam" id="PF17765">
    <property type="entry name" value="MLTR_LBD"/>
    <property type="match status" value="1"/>
</dbReference>
<feature type="domain" description="HTH cro/C1-type" evidence="1">
    <location>
        <begin position="35"/>
        <end position="82"/>
    </location>
</feature>
<dbReference type="InterPro" id="IPR010982">
    <property type="entry name" value="Lambda_DNA-bd_dom_sf"/>
</dbReference>
<dbReference type="PROSITE" id="PS50943">
    <property type="entry name" value="HTH_CROC1"/>
    <property type="match status" value="1"/>
</dbReference>
<organism evidence="2 3">
    <name type="scientific">Nocardia goodfellowii</name>
    <dbReference type="NCBI Taxonomy" id="882446"/>
    <lineage>
        <taxon>Bacteria</taxon>
        <taxon>Bacillati</taxon>
        <taxon>Actinomycetota</taxon>
        <taxon>Actinomycetes</taxon>
        <taxon>Mycobacteriales</taxon>
        <taxon>Nocardiaceae</taxon>
        <taxon>Nocardia</taxon>
    </lineage>
</organism>
<accession>A0ABS4QCP6</accession>
<evidence type="ECO:0000259" key="1">
    <source>
        <dbReference type="PROSITE" id="PS50943"/>
    </source>
</evidence>
<dbReference type="PANTHER" id="PTHR35010">
    <property type="entry name" value="BLL4672 PROTEIN-RELATED"/>
    <property type="match status" value="1"/>
</dbReference>
<evidence type="ECO:0000313" key="3">
    <source>
        <dbReference type="Proteomes" id="UP001519325"/>
    </source>
</evidence>